<feature type="compositionally biased region" description="Basic and acidic residues" evidence="1">
    <location>
        <begin position="69"/>
        <end position="79"/>
    </location>
</feature>
<keyword evidence="4" id="KW-1185">Reference proteome</keyword>
<accession>A0AAD7JZQ6</accession>
<feature type="domain" description="DUF6830" evidence="2">
    <location>
        <begin position="709"/>
        <end position="865"/>
    </location>
</feature>
<evidence type="ECO:0000259" key="2">
    <source>
        <dbReference type="Pfam" id="PF20722"/>
    </source>
</evidence>
<evidence type="ECO:0000313" key="4">
    <source>
        <dbReference type="Proteomes" id="UP001215598"/>
    </source>
</evidence>
<reference evidence="3" key="1">
    <citation type="submission" date="2023-03" db="EMBL/GenBank/DDBJ databases">
        <title>Massive genome expansion in bonnet fungi (Mycena s.s.) driven by repeated elements and novel gene families across ecological guilds.</title>
        <authorList>
            <consortium name="Lawrence Berkeley National Laboratory"/>
            <person name="Harder C.B."/>
            <person name="Miyauchi S."/>
            <person name="Viragh M."/>
            <person name="Kuo A."/>
            <person name="Thoen E."/>
            <person name="Andreopoulos B."/>
            <person name="Lu D."/>
            <person name="Skrede I."/>
            <person name="Drula E."/>
            <person name="Henrissat B."/>
            <person name="Morin E."/>
            <person name="Kohler A."/>
            <person name="Barry K."/>
            <person name="LaButti K."/>
            <person name="Morin E."/>
            <person name="Salamov A."/>
            <person name="Lipzen A."/>
            <person name="Mereny Z."/>
            <person name="Hegedus B."/>
            <person name="Baldrian P."/>
            <person name="Stursova M."/>
            <person name="Weitz H."/>
            <person name="Taylor A."/>
            <person name="Grigoriev I.V."/>
            <person name="Nagy L.G."/>
            <person name="Martin F."/>
            <person name="Kauserud H."/>
        </authorList>
    </citation>
    <scope>NUCLEOTIDE SEQUENCE</scope>
    <source>
        <strain evidence="3">CBHHK182m</strain>
    </source>
</reference>
<dbReference type="EMBL" id="JARKIB010000010">
    <property type="protein sequence ID" value="KAJ7775309.1"/>
    <property type="molecule type" value="Genomic_DNA"/>
</dbReference>
<feature type="region of interest" description="Disordered" evidence="1">
    <location>
        <begin position="676"/>
        <end position="699"/>
    </location>
</feature>
<organism evidence="3 4">
    <name type="scientific">Mycena metata</name>
    <dbReference type="NCBI Taxonomy" id="1033252"/>
    <lineage>
        <taxon>Eukaryota</taxon>
        <taxon>Fungi</taxon>
        <taxon>Dikarya</taxon>
        <taxon>Basidiomycota</taxon>
        <taxon>Agaricomycotina</taxon>
        <taxon>Agaricomycetes</taxon>
        <taxon>Agaricomycetidae</taxon>
        <taxon>Agaricales</taxon>
        <taxon>Marasmiineae</taxon>
        <taxon>Mycenaceae</taxon>
        <taxon>Mycena</taxon>
    </lineage>
</organism>
<gene>
    <name evidence="3" type="ORF">B0H16DRAFT_1302763</name>
</gene>
<dbReference type="InterPro" id="IPR049233">
    <property type="entry name" value="DUF6830"/>
</dbReference>
<feature type="region of interest" description="Disordered" evidence="1">
    <location>
        <begin position="103"/>
        <end position="126"/>
    </location>
</feature>
<name>A0AAD7JZQ6_9AGAR</name>
<dbReference type="Pfam" id="PF20722">
    <property type="entry name" value="DUF6830"/>
    <property type="match status" value="1"/>
</dbReference>
<comment type="caution">
    <text evidence="3">The sequence shown here is derived from an EMBL/GenBank/DDBJ whole genome shotgun (WGS) entry which is preliminary data.</text>
</comment>
<sequence length="986" mass="111937">MSRPQNTRCLICNKNFKTPTCVLQHMNQPNSRCNPSLHPAILQAAERFKKRRAAQDEGGLDAEDVDEGDGAKWDGIHAEDTEDEDEVRFGGDYSEADLQNTQDEPIEDLPTQDPDPQPPWDGPTKDFYEGAAETFDGGETFQDKFQQDQYAKQRETNLHYPFASSGEWELAAFLNGSGLSLAKTEQFLKLPLVGRMNLSFKTAKELRSRIESLPKGPLWKSTTWKTPYPTKKPLTLYYRDPIECLQSLMSNPLLKGSIDFTPFKLWKTAERVVRVYNEWLSGDAAWKIQDQLPEGATVLGAVVSSDKTQLSTMTGNRQAHPLLITSANIRMNCRMKASFHAFLLLHRQSRPFSLVPIPKFIERDVEIRGVLESRTFHAVLDFVLGPLKKVAEIGLMMSDPLDAYRHPPRTRDYTVQQLHQLERHTDPWDLGPYVKKAKLLRLNGVHRPFWHDWPMAEPSLFLTPEILHHWFKFAYDHIVKWCIAALGAAEIDFRFSVLRPHTGMRHFREGISKAKQVTGREHRDILRYLIPVIAEAKVVTKAFITALTSIMNFFYYGQAPELDDDVLDQMDHALATFHRCKSAILKAGVRKGKNGPINNWHIPKLEFLQSVVPAIRANGVPLQWTADVTEHAHITEVKDPASNSNNQGYEAQICRHLDRRDKCHLFNLATSMETTGNTEDLDRDDLDAPDHQEPHPLLAGLSSGRTAVNYFTYSASLRDGEYPNAPTPFRTFTSENKVTAFHLNRDHVGHRVTIEDASTRFCVPDLKDALLAFIQRGPTSPLTIGGRRPKLDDIQPAFTYLQLWHSVRIQTRSYHDSQQLLEPETVKAEPPKGVWKSGRGDPVLVNIDDDYHWPRSGLAGHAICQLKIIFCVVPWSGFVAPAGTDQFLAYVQRFDIVSQPNPEGGANGPFPESSTGMFQLKRSRRADGSVKGDIVPLHRVRARLELTPRFGKVANKKLTSATSLDYCEDFWLDKWFTKELFWTLSH</sequence>
<dbReference type="AlphaFoldDB" id="A0AAD7JZQ6"/>
<dbReference type="Proteomes" id="UP001215598">
    <property type="component" value="Unassembled WGS sequence"/>
</dbReference>
<feature type="compositionally biased region" description="Acidic residues" evidence="1">
    <location>
        <begin position="58"/>
        <end position="68"/>
    </location>
</feature>
<evidence type="ECO:0000256" key="1">
    <source>
        <dbReference type="SAM" id="MobiDB-lite"/>
    </source>
</evidence>
<evidence type="ECO:0000313" key="3">
    <source>
        <dbReference type="EMBL" id="KAJ7775309.1"/>
    </source>
</evidence>
<proteinExistence type="predicted"/>
<feature type="region of interest" description="Disordered" evidence="1">
    <location>
        <begin position="49"/>
        <end position="87"/>
    </location>
</feature>
<dbReference type="InterPro" id="IPR041078">
    <property type="entry name" value="Plavaka"/>
</dbReference>
<dbReference type="Pfam" id="PF18759">
    <property type="entry name" value="Plavaka"/>
    <property type="match status" value="1"/>
</dbReference>
<protein>
    <recommendedName>
        <fullName evidence="2">DUF6830 domain-containing protein</fullName>
    </recommendedName>
</protein>